<evidence type="ECO:0000256" key="1">
    <source>
        <dbReference type="SAM" id="SignalP"/>
    </source>
</evidence>
<evidence type="ECO:0000313" key="3">
    <source>
        <dbReference type="Proteomes" id="UP000001603"/>
    </source>
</evidence>
<keyword evidence="1" id="KW-0732">Signal</keyword>
<dbReference type="Gene3D" id="3.90.1140.10">
    <property type="entry name" value="Cyclic phosphodiesterase"/>
    <property type="match status" value="1"/>
</dbReference>
<sequence>MFKRIVLMLMLFGIGTTQVMAENMTYNVFLIPAKAADQTVETISSQLKHEKLNSLYSQHYLPHITLYLTEYPEGSLAAVKAKVKQLTAQIKPFYITLDKIERTKGDWLMLNVENSRELQHLADSVTVAMEPLRAPNPQLPNWVAKYPAKLAVFKRYGSPNVFTNFQPHITLLPKADSTKLDSFMLQYGNSFKPTTLKVEGIGIAKVDANGQAKLDLASYYFKK</sequence>
<dbReference type="InterPro" id="IPR009097">
    <property type="entry name" value="Cyclic_Pdiesterase"/>
</dbReference>
<dbReference type="eggNOG" id="COG1514">
    <property type="taxonomic scope" value="Bacteria"/>
</dbReference>
<evidence type="ECO:0000313" key="2">
    <source>
        <dbReference type="EMBL" id="EAS63490.1"/>
    </source>
</evidence>
<dbReference type="RefSeq" id="WP_005363709.1">
    <property type="nucleotide sequence ID" value="NZ_CH902599.1"/>
</dbReference>
<dbReference type="EMBL" id="AAOJ01000006">
    <property type="protein sequence ID" value="EAS63490.1"/>
    <property type="molecule type" value="Genomic_DNA"/>
</dbReference>
<dbReference type="Pfam" id="PF13563">
    <property type="entry name" value="2_5_RNA_ligase2"/>
    <property type="match status" value="1"/>
</dbReference>
<feature type="chain" id="PRO_5004198528" evidence="1">
    <location>
        <begin position="22"/>
        <end position="223"/>
    </location>
</feature>
<dbReference type="HOGENOM" id="CLU_092384_0_0_6"/>
<feature type="signal peptide" evidence="1">
    <location>
        <begin position="1"/>
        <end position="21"/>
    </location>
</feature>
<organism evidence="2 3">
    <name type="scientific">Photobacterium angustum (strain S14 / CCUG 15956)</name>
    <name type="common">Vibrio sp. (strain S14 / CCUG 15956)</name>
    <dbReference type="NCBI Taxonomy" id="314292"/>
    <lineage>
        <taxon>Bacteria</taxon>
        <taxon>Pseudomonadati</taxon>
        <taxon>Pseudomonadota</taxon>
        <taxon>Gammaproteobacteria</taxon>
        <taxon>Vibrionales</taxon>
        <taxon>Vibrionaceae</taxon>
        <taxon>Photobacterium</taxon>
    </lineage>
</organism>
<gene>
    <name evidence="2" type="ORF">VAS14_08460</name>
</gene>
<dbReference type="AlphaFoldDB" id="Q1ZN48"/>
<name>Q1ZN48_PHOAS</name>
<dbReference type="SUPFAM" id="SSF55144">
    <property type="entry name" value="LigT-like"/>
    <property type="match status" value="1"/>
</dbReference>
<proteinExistence type="predicted"/>
<protein>
    <submittedName>
        <fullName evidence="2">Putative signal peptide</fullName>
    </submittedName>
</protein>
<dbReference type="Proteomes" id="UP000001603">
    <property type="component" value="Unassembled WGS sequence"/>
</dbReference>
<dbReference type="OrthoDB" id="79662at2"/>
<reference evidence="2 3" key="1">
    <citation type="journal article" date="2009" name="Proc. Natl. Acad. Sci. U.S.A.">
        <title>The genomic basis of trophic strategy in marine bacteria.</title>
        <authorList>
            <person name="Lauro F.M."/>
            <person name="McDougald D."/>
            <person name="Thomas T."/>
            <person name="Williams T.J."/>
            <person name="Egan S."/>
            <person name="Rice S."/>
            <person name="DeMaere M.Z."/>
            <person name="Ting L."/>
            <person name="Ertan H."/>
            <person name="Johnson J."/>
            <person name="Ferriera S."/>
            <person name="Lapidus A."/>
            <person name="Anderson I."/>
            <person name="Kyrpides N."/>
            <person name="Munk A.C."/>
            <person name="Detter C."/>
            <person name="Han C.S."/>
            <person name="Brown M.V."/>
            <person name="Robb F.T."/>
            <person name="Kjelleberg S."/>
            <person name="Cavicchioli R."/>
        </authorList>
    </citation>
    <scope>NUCLEOTIDE SEQUENCE [LARGE SCALE GENOMIC DNA]</scope>
    <source>
        <strain evidence="2 3">S14</strain>
    </source>
</reference>
<comment type="caution">
    <text evidence="2">The sequence shown here is derived from an EMBL/GenBank/DDBJ whole genome shotgun (WGS) entry which is preliminary data.</text>
</comment>
<accession>Q1ZN48</accession>